<feature type="region of interest" description="Disordered" evidence="1">
    <location>
        <begin position="21"/>
        <end position="46"/>
    </location>
</feature>
<dbReference type="InterPro" id="IPR054539">
    <property type="entry name" value="Beta-prop_PDH"/>
</dbReference>
<dbReference type="Proteomes" id="UP000041254">
    <property type="component" value="Unassembled WGS sequence"/>
</dbReference>
<dbReference type="InParanoid" id="A0A0G4EG90"/>
<name>A0A0G4EG90_VITBC</name>
<keyword evidence="4" id="KW-1185">Reference proteome</keyword>
<dbReference type="InterPro" id="IPR011042">
    <property type="entry name" value="6-blade_b-propeller_TolB-like"/>
</dbReference>
<gene>
    <name evidence="3" type="ORF">Vbra_2083</name>
</gene>
<dbReference type="EMBL" id="CDMY01000219">
    <property type="protein sequence ID" value="CEL94468.1"/>
    <property type="molecule type" value="Genomic_DNA"/>
</dbReference>
<protein>
    <recommendedName>
        <fullName evidence="2">Pyrroloquinoline quinone-dependent pyranose dehydrogenase beta-propeller domain-containing protein</fullName>
    </recommendedName>
</protein>
<reference evidence="3 4" key="1">
    <citation type="submission" date="2014-11" db="EMBL/GenBank/DDBJ databases">
        <authorList>
            <person name="Zhu J."/>
            <person name="Qi W."/>
            <person name="Song R."/>
        </authorList>
    </citation>
    <scope>NUCLEOTIDE SEQUENCE [LARGE SCALE GENOMIC DNA]</scope>
</reference>
<dbReference type="STRING" id="1169540.A0A0G4EG90"/>
<dbReference type="VEuPathDB" id="CryptoDB:Vbra_2083"/>
<proteinExistence type="predicted"/>
<feature type="compositionally biased region" description="Basic residues" evidence="1">
    <location>
        <begin position="36"/>
        <end position="46"/>
    </location>
</feature>
<dbReference type="InterPro" id="IPR011041">
    <property type="entry name" value="Quinoprot_gluc/sorb_DH_b-prop"/>
</dbReference>
<feature type="domain" description="Pyrroloquinoline quinone-dependent pyranose dehydrogenase beta-propeller" evidence="2">
    <location>
        <begin position="86"/>
        <end position="525"/>
    </location>
</feature>
<feature type="region of interest" description="Disordered" evidence="1">
    <location>
        <begin position="745"/>
        <end position="796"/>
    </location>
</feature>
<evidence type="ECO:0000313" key="4">
    <source>
        <dbReference type="Proteomes" id="UP000041254"/>
    </source>
</evidence>
<evidence type="ECO:0000259" key="2">
    <source>
        <dbReference type="Pfam" id="PF22807"/>
    </source>
</evidence>
<dbReference type="OrthoDB" id="10266706at2759"/>
<sequence>MMLASVHAGLLEELFGLVSKKQPSVKTQGKQDSKAPKRPKIKAKARARANITTFPEAKDLDDSDDSDGGEGLFAACAEVWDALLPEGFRACILAEDDLRQPRQMVVSSETDDALVFIDRVGCSFLLPGDCKASCGKKGDDRIVTMKDVNRDGRIDQDERFVLWEGDSLRLNHGLAIRGGYLLASNATNIMRWPYKPGQTSPVDDKERVVVVKGIEAGGCGAAKQGHLTRTLMVDDENRLYVSIGSLNPTWPGDRNSSRAQVRRFLNVTDPLIKTMDWTEDGKAFVHGLRNSVGLAFDQKGRLWGVDTNDDDIPSNVTKDLGGDEFGKQNPAEEMNLLDESREGKSFGYPRCWTEGRLPPDITQGHSAQWAVPGREDINADLDDEWCRNISNNQPPELPLQAHASHVGIAFLGGKRSSDKWRQRCEETGESANGGFPCEYGGDAFLAQHGSCCEHTDQMIGKKVTRVLLDDGKVRERNEVLTLFGKRGDDNWGIRPVSPVFDSEGRLYVSSDGEADGSDGKIIMIYYDPSLIAESSPPTPGFSPHVADCFTDEEAGSSTSKSALPPHAMRKAIDQCADKCRSAPATATAGEGCGGFAVDEEGGCDLQVGEKESEEARERASCRDAVYTRDGPPGGYVELATGNCRSFSTYPAPSSSKTPSYSRHIPEDYNDAATMSLEECTWACDGFAYDACVAIDYDFANPQSYPCHIYAEAAAGDMSMEDWRTLRVPNEPRRWCLGREGRVVPEEVVPTAVDTEAEPPSDDEGGEGEGEEKAQSRSSSSSSSGDGGGKGGVSDVLEELLKGLKGISKRDREDRTDG</sequence>
<dbReference type="AlphaFoldDB" id="A0A0G4EG90"/>
<evidence type="ECO:0000313" key="3">
    <source>
        <dbReference type="EMBL" id="CEL94468.1"/>
    </source>
</evidence>
<dbReference type="Pfam" id="PF22807">
    <property type="entry name" value="TrAA12"/>
    <property type="match status" value="1"/>
</dbReference>
<feature type="compositionally biased region" description="Acidic residues" evidence="1">
    <location>
        <begin position="754"/>
        <end position="769"/>
    </location>
</feature>
<dbReference type="SUPFAM" id="SSF50952">
    <property type="entry name" value="Soluble quinoprotein glucose dehydrogenase"/>
    <property type="match status" value="1"/>
</dbReference>
<accession>A0A0G4EG90</accession>
<evidence type="ECO:0000256" key="1">
    <source>
        <dbReference type="SAM" id="MobiDB-lite"/>
    </source>
</evidence>
<organism evidence="3 4">
    <name type="scientific">Vitrella brassicaformis (strain CCMP3155)</name>
    <dbReference type="NCBI Taxonomy" id="1169540"/>
    <lineage>
        <taxon>Eukaryota</taxon>
        <taxon>Sar</taxon>
        <taxon>Alveolata</taxon>
        <taxon>Colpodellida</taxon>
        <taxon>Vitrellaceae</taxon>
        <taxon>Vitrella</taxon>
    </lineage>
</organism>
<dbReference type="PhylomeDB" id="A0A0G4EG90"/>
<dbReference type="Gene3D" id="2.120.10.30">
    <property type="entry name" value="TolB, C-terminal domain"/>
    <property type="match status" value="1"/>
</dbReference>